<proteinExistence type="predicted"/>
<evidence type="ECO:0000259" key="2">
    <source>
        <dbReference type="Pfam" id="PF00534"/>
    </source>
</evidence>
<dbReference type="EMBL" id="CP006585">
    <property type="protein sequence ID" value="AGW15203.1"/>
    <property type="molecule type" value="Genomic_DNA"/>
</dbReference>
<feature type="domain" description="Glycosyl transferase family 1" evidence="2">
    <location>
        <begin position="213"/>
        <end position="373"/>
    </location>
</feature>
<dbReference type="GO" id="GO:0016757">
    <property type="term" value="F:glycosyltransferase activity"/>
    <property type="evidence" value="ECO:0007669"/>
    <property type="project" value="InterPro"/>
</dbReference>
<dbReference type="InterPro" id="IPR001296">
    <property type="entry name" value="Glyco_trans_1"/>
</dbReference>
<keyword evidence="4" id="KW-0808">Transferase</keyword>
<evidence type="ECO:0000256" key="1">
    <source>
        <dbReference type="SAM" id="MobiDB-lite"/>
    </source>
</evidence>
<dbReference type="eggNOG" id="COG0438">
    <property type="taxonomic scope" value="Bacteria"/>
</dbReference>
<evidence type="ECO:0000313" key="4">
    <source>
        <dbReference type="EMBL" id="AGW15203.1"/>
    </source>
</evidence>
<accession>T2GFW0</accession>
<evidence type="ECO:0000259" key="3">
    <source>
        <dbReference type="Pfam" id="PF13439"/>
    </source>
</evidence>
<protein>
    <submittedName>
        <fullName evidence="4">Putative group 1 glycosyl transferase</fullName>
    </submittedName>
</protein>
<evidence type="ECO:0000313" key="5">
    <source>
        <dbReference type="Proteomes" id="UP000016587"/>
    </source>
</evidence>
<reference evidence="4 5" key="1">
    <citation type="journal article" date="2013" name="J. Bacteriol.">
        <title>Roles of HynAB and Ech, the only two hydrogenases found in the model sulfate reducer Desulfovibrio gigas.</title>
        <authorList>
            <person name="Morais-Silva F.O."/>
            <person name="Santos C.I."/>
            <person name="Rodrigues R."/>
            <person name="Pereira I.A."/>
            <person name="Rodrigues-Pousada C."/>
        </authorList>
    </citation>
    <scope>NUCLEOTIDE SEQUENCE [LARGE SCALE GENOMIC DNA]</scope>
    <source>
        <strain evidence="5">ATCC 19364 / DSM 1382 / NCIMB 9332 / VKM B-1759</strain>
    </source>
</reference>
<dbReference type="AlphaFoldDB" id="T2GFW0"/>
<dbReference type="HOGENOM" id="CLU_009583_0_3_7"/>
<sequence length="404" mass="43883">MSVRGNPVPPSPLQQGMRVHEMSSSRPARVVLLLQDLHVGGTQRQALELAARLDRARFSPEIWTMMAGQAMLDRAQLPGLADVPVRRLSPLSFVGPDAVLRLGLELARQQVDVLLCLTAVPNIWGRAWGQICRRLGRRPVIVGTCRGGGAPVRQHERRLWAWADHHISNTHALARVLTQDCGVPAARISVVHNGVDLDRFRMTPRPAATARSEDEGGPVFVHLARLVEDKDHATSLRAFAALLQTVPRATLRLVGDGPRRAELEALADTLLPGEARPRLQFDGERLDVEAVLRDADVLVLSSIREAMPNVILEAMSTGLPVIATEVGGVGEMVIQDHTGLLVPAGDAQAMGQAMARLAQDATLREAMGRAGRARAVAQFSFEAMARGHEAVFARRLEQRDGRAG</sequence>
<dbReference type="KEGG" id="dgg:DGI_3527"/>
<reference evidence="5" key="2">
    <citation type="submission" date="2013-07" db="EMBL/GenBank/DDBJ databases">
        <authorList>
            <person name="Morais-Silva F.O."/>
            <person name="Rezende A.M."/>
            <person name="Pimentel C."/>
            <person name="Resende D.M."/>
            <person name="Santos C.I."/>
            <person name="Clemente C."/>
            <person name="de Oliveira L.M."/>
            <person name="da Silva S.M."/>
            <person name="Costa D.A."/>
            <person name="Varela-Raposo A."/>
            <person name="Horacio E.C.A."/>
            <person name="Matos M."/>
            <person name="Flores O."/>
            <person name="Ruiz J.C."/>
            <person name="Rodrigues-Pousada C."/>
        </authorList>
    </citation>
    <scope>NUCLEOTIDE SEQUENCE [LARGE SCALE GENOMIC DNA]</scope>
    <source>
        <strain evidence="5">ATCC 19364 / DSM 1382 / NCIMB 9332 / VKM B-1759</strain>
    </source>
</reference>
<dbReference type="Pfam" id="PF13439">
    <property type="entry name" value="Glyco_transf_4"/>
    <property type="match status" value="1"/>
</dbReference>
<dbReference type="Gene3D" id="3.40.50.2000">
    <property type="entry name" value="Glycogen Phosphorylase B"/>
    <property type="match status" value="2"/>
</dbReference>
<dbReference type="InterPro" id="IPR028098">
    <property type="entry name" value="Glyco_trans_4-like_N"/>
</dbReference>
<dbReference type="SUPFAM" id="SSF53756">
    <property type="entry name" value="UDP-Glycosyltransferase/glycogen phosphorylase"/>
    <property type="match status" value="1"/>
</dbReference>
<feature type="domain" description="Glycosyltransferase subfamily 4-like N-terminal" evidence="3">
    <location>
        <begin position="39"/>
        <end position="199"/>
    </location>
</feature>
<dbReference type="Pfam" id="PF00534">
    <property type="entry name" value="Glycos_transf_1"/>
    <property type="match status" value="1"/>
</dbReference>
<dbReference type="Proteomes" id="UP000016587">
    <property type="component" value="Chromosome"/>
</dbReference>
<keyword evidence="5" id="KW-1185">Reference proteome</keyword>
<dbReference type="PANTHER" id="PTHR12526">
    <property type="entry name" value="GLYCOSYLTRANSFERASE"/>
    <property type="match status" value="1"/>
</dbReference>
<organism evidence="4 5">
    <name type="scientific">Megalodesulfovibrio gigas (strain ATCC 19364 / DSM 1382 / NCIMB 9332 / VKM B-1759)</name>
    <name type="common">Desulfovibrio gigas</name>
    <dbReference type="NCBI Taxonomy" id="1121448"/>
    <lineage>
        <taxon>Bacteria</taxon>
        <taxon>Pseudomonadati</taxon>
        <taxon>Thermodesulfobacteriota</taxon>
        <taxon>Desulfovibrionia</taxon>
        <taxon>Desulfovibrionales</taxon>
        <taxon>Desulfovibrionaceae</taxon>
        <taxon>Megalodesulfovibrio</taxon>
    </lineage>
</organism>
<dbReference type="PANTHER" id="PTHR12526:SF636">
    <property type="entry name" value="BLL3647 PROTEIN"/>
    <property type="match status" value="1"/>
</dbReference>
<feature type="region of interest" description="Disordered" evidence="1">
    <location>
        <begin position="1"/>
        <end position="20"/>
    </location>
</feature>
<gene>
    <name evidence="4" type="ORF">DGI_3527</name>
</gene>
<dbReference type="PATRIC" id="fig|1121448.10.peg.3477"/>
<dbReference type="STRING" id="1121448.DGI_3527"/>
<name>T2GFW0_MEGG1</name>